<organism evidence="6 7">
    <name type="scientific">Terrabacter tumescens</name>
    <dbReference type="NCBI Taxonomy" id="60443"/>
    <lineage>
        <taxon>Bacteria</taxon>
        <taxon>Bacillati</taxon>
        <taxon>Actinomycetota</taxon>
        <taxon>Actinomycetes</taxon>
        <taxon>Micrococcales</taxon>
        <taxon>Intrasporangiaceae</taxon>
        <taxon>Terrabacter</taxon>
    </lineage>
</organism>
<protein>
    <submittedName>
        <fullName evidence="6">Glycosyl transferase</fullName>
    </submittedName>
</protein>
<name>A0ABQ2HRY0_9MICO</name>
<evidence type="ECO:0000313" key="6">
    <source>
        <dbReference type="EMBL" id="GGM88318.1"/>
    </source>
</evidence>
<accession>A0ABQ2HRY0</accession>
<keyword evidence="3 6" id="KW-0808">Transferase</keyword>
<dbReference type="Gene3D" id="3.40.50.2000">
    <property type="entry name" value="Glycogen Phosphorylase B"/>
    <property type="match status" value="2"/>
</dbReference>
<proteinExistence type="inferred from homology"/>
<evidence type="ECO:0000256" key="3">
    <source>
        <dbReference type="ARBA" id="ARBA00022679"/>
    </source>
</evidence>
<dbReference type="SUPFAM" id="SSF53756">
    <property type="entry name" value="UDP-Glycosyltransferase/glycogen phosphorylase"/>
    <property type="match status" value="1"/>
</dbReference>
<dbReference type="InterPro" id="IPR048284">
    <property type="entry name" value="EryCIII-like_N"/>
</dbReference>
<feature type="domain" description="Erythromycin biosynthesis protein CIII-like C-terminal" evidence="4">
    <location>
        <begin position="248"/>
        <end position="387"/>
    </location>
</feature>
<dbReference type="Pfam" id="PF21036">
    <property type="entry name" value="EryCIII-like_N"/>
    <property type="match status" value="1"/>
</dbReference>
<evidence type="ECO:0000256" key="2">
    <source>
        <dbReference type="ARBA" id="ARBA00022676"/>
    </source>
</evidence>
<sequence>MLFAALPAHGHTYPLVPLAMAFQGQGADVLFATGSQFEGRLPVSTVLGADPGWRFADAHAEAFAKVPPGRPPTDDFARVLFVDVAAPHLVEPTCAVAERWRPDLVVVEQTDVAGVVAARRIGAPTAVFSVVGWGPRWDGVYAAALERWGAELRGTDGSPVSSVGEAADVYLEAHPEFLRVAGEGSDDAAFGSHPPFPTLELAPHAWSEPGPPVPDWLTRERRPDDAPRVLLTLGTIFGNSEKLLAIADEVVAAGCEVLVVTGRPVSADEVGHEHPSVHVESFIDQVSVLAHVDLVVHHGGSGTVLGAVQHGLPQVVVPQGADQFWNGNRLVEQGAARVVLPGAAAGSVRDAVTALLDPAAPERAAAQRLRSQLDQLPHPDEVAADLMRRWAPAARAGD</sequence>
<feature type="domain" description="Erythromycin biosynthesis protein CIII-like N-terminal" evidence="5">
    <location>
        <begin position="86"/>
        <end position="129"/>
    </location>
</feature>
<evidence type="ECO:0000259" key="5">
    <source>
        <dbReference type="Pfam" id="PF21036"/>
    </source>
</evidence>
<evidence type="ECO:0000259" key="4">
    <source>
        <dbReference type="Pfam" id="PF06722"/>
    </source>
</evidence>
<reference evidence="7" key="1">
    <citation type="journal article" date="2019" name="Int. J. Syst. Evol. Microbiol.">
        <title>The Global Catalogue of Microorganisms (GCM) 10K type strain sequencing project: providing services to taxonomists for standard genome sequencing and annotation.</title>
        <authorList>
            <consortium name="The Broad Institute Genomics Platform"/>
            <consortium name="The Broad Institute Genome Sequencing Center for Infectious Disease"/>
            <person name="Wu L."/>
            <person name="Ma J."/>
        </authorList>
    </citation>
    <scope>NUCLEOTIDE SEQUENCE [LARGE SCALE GENOMIC DNA]</scope>
    <source>
        <strain evidence="7">JCM 1365</strain>
    </source>
</reference>
<dbReference type="InterPro" id="IPR050426">
    <property type="entry name" value="Glycosyltransferase_28"/>
</dbReference>
<dbReference type="Proteomes" id="UP000623461">
    <property type="component" value="Unassembled WGS sequence"/>
</dbReference>
<dbReference type="InterPro" id="IPR010610">
    <property type="entry name" value="EryCIII-like_C"/>
</dbReference>
<dbReference type="InterPro" id="IPR002213">
    <property type="entry name" value="UDP_glucos_trans"/>
</dbReference>
<dbReference type="GO" id="GO:0016740">
    <property type="term" value="F:transferase activity"/>
    <property type="evidence" value="ECO:0007669"/>
    <property type="project" value="UniProtKB-KW"/>
</dbReference>
<dbReference type="EMBL" id="BMNZ01000002">
    <property type="protein sequence ID" value="GGM88318.1"/>
    <property type="molecule type" value="Genomic_DNA"/>
</dbReference>
<gene>
    <name evidence="6" type="ORF">GCM10009721_11690</name>
</gene>
<comment type="caution">
    <text evidence="6">The sequence shown here is derived from an EMBL/GenBank/DDBJ whole genome shotgun (WGS) entry which is preliminary data.</text>
</comment>
<dbReference type="Pfam" id="PF06722">
    <property type="entry name" value="EryCIII-like_C"/>
    <property type="match status" value="1"/>
</dbReference>
<keyword evidence="2" id="KW-0328">Glycosyltransferase</keyword>
<evidence type="ECO:0000313" key="7">
    <source>
        <dbReference type="Proteomes" id="UP000623461"/>
    </source>
</evidence>
<keyword evidence="7" id="KW-1185">Reference proteome</keyword>
<dbReference type="PANTHER" id="PTHR48050">
    <property type="entry name" value="STEROL 3-BETA-GLUCOSYLTRANSFERASE"/>
    <property type="match status" value="1"/>
</dbReference>
<dbReference type="PANTHER" id="PTHR48050:SF13">
    <property type="entry name" value="STEROL 3-BETA-GLUCOSYLTRANSFERASE UGT80A2"/>
    <property type="match status" value="1"/>
</dbReference>
<comment type="similarity">
    <text evidence="1">Belongs to the glycosyltransferase 28 family.</text>
</comment>
<dbReference type="CDD" id="cd03784">
    <property type="entry name" value="GT1_Gtf-like"/>
    <property type="match status" value="1"/>
</dbReference>
<evidence type="ECO:0000256" key="1">
    <source>
        <dbReference type="ARBA" id="ARBA00006962"/>
    </source>
</evidence>